<evidence type="ECO:0000313" key="1">
    <source>
        <dbReference type="EnsemblPlants" id="AVESA.00010b.r2.4DG0716940.1.CDS"/>
    </source>
</evidence>
<dbReference type="EnsemblPlants" id="AVESA.00010b.r2.4DG0716940.1">
    <property type="protein sequence ID" value="AVESA.00010b.r2.4DG0716940.1.CDS"/>
    <property type="gene ID" value="AVESA.00010b.r2.4DG0716940"/>
</dbReference>
<evidence type="ECO:0000313" key="2">
    <source>
        <dbReference type="Proteomes" id="UP001732700"/>
    </source>
</evidence>
<sequence length="89" mass="10091">MDTRRRVALCSFLLVLIILHANPTSADGKPEVCKYRTPSVPFCKGWSCKAECWIEAKLFRARVKEHRCIKGGIMGVCYCLFCGKHLTLD</sequence>
<protein>
    <submittedName>
        <fullName evidence="1">Uncharacterized protein</fullName>
    </submittedName>
</protein>
<organism evidence="1 2">
    <name type="scientific">Avena sativa</name>
    <name type="common">Oat</name>
    <dbReference type="NCBI Taxonomy" id="4498"/>
    <lineage>
        <taxon>Eukaryota</taxon>
        <taxon>Viridiplantae</taxon>
        <taxon>Streptophyta</taxon>
        <taxon>Embryophyta</taxon>
        <taxon>Tracheophyta</taxon>
        <taxon>Spermatophyta</taxon>
        <taxon>Magnoliopsida</taxon>
        <taxon>Liliopsida</taxon>
        <taxon>Poales</taxon>
        <taxon>Poaceae</taxon>
        <taxon>BOP clade</taxon>
        <taxon>Pooideae</taxon>
        <taxon>Poodae</taxon>
        <taxon>Poeae</taxon>
        <taxon>Poeae Chloroplast Group 1 (Aveneae type)</taxon>
        <taxon>Aveninae</taxon>
        <taxon>Avena</taxon>
    </lineage>
</organism>
<accession>A0ACD5WYV5</accession>
<keyword evidence="2" id="KW-1185">Reference proteome</keyword>
<reference evidence="1" key="2">
    <citation type="submission" date="2025-09" db="UniProtKB">
        <authorList>
            <consortium name="EnsemblPlants"/>
        </authorList>
    </citation>
    <scope>IDENTIFICATION</scope>
</reference>
<dbReference type="Proteomes" id="UP001732700">
    <property type="component" value="Chromosome 4D"/>
</dbReference>
<proteinExistence type="predicted"/>
<name>A0ACD5WYV5_AVESA</name>
<reference evidence="1" key="1">
    <citation type="submission" date="2021-05" db="EMBL/GenBank/DDBJ databases">
        <authorList>
            <person name="Scholz U."/>
            <person name="Mascher M."/>
            <person name="Fiebig A."/>
        </authorList>
    </citation>
    <scope>NUCLEOTIDE SEQUENCE [LARGE SCALE GENOMIC DNA]</scope>
</reference>